<dbReference type="Pfam" id="PF17921">
    <property type="entry name" value="Integrase_H2C2"/>
    <property type="match status" value="1"/>
</dbReference>
<dbReference type="InterPro" id="IPR041588">
    <property type="entry name" value="Integrase_H2C2"/>
</dbReference>
<dbReference type="Pfam" id="PF00665">
    <property type="entry name" value="rve"/>
    <property type="match status" value="1"/>
</dbReference>
<dbReference type="PROSITE" id="PS50994">
    <property type="entry name" value="INTEGRASE"/>
    <property type="match status" value="1"/>
</dbReference>
<proteinExistence type="predicted"/>
<dbReference type="PANTHER" id="PTHR37984:SF5">
    <property type="entry name" value="PROTEIN NYNRIN-LIKE"/>
    <property type="match status" value="1"/>
</dbReference>
<dbReference type="GO" id="GO:0015074">
    <property type="term" value="P:DNA integration"/>
    <property type="evidence" value="ECO:0007669"/>
    <property type="project" value="InterPro"/>
</dbReference>
<dbReference type="EnsemblMetazoa" id="XM_028662162.1">
    <property type="protein sequence ID" value="XP_028517963.1"/>
    <property type="gene ID" value="LOC114576089"/>
</dbReference>
<dbReference type="Proteomes" id="UP000887567">
    <property type="component" value="Unplaced"/>
</dbReference>
<organism evidence="2 3">
    <name type="scientific">Exaiptasia diaphana</name>
    <name type="common">Tropical sea anemone</name>
    <name type="synonym">Aiptasia pulchella</name>
    <dbReference type="NCBI Taxonomy" id="2652724"/>
    <lineage>
        <taxon>Eukaryota</taxon>
        <taxon>Metazoa</taxon>
        <taxon>Cnidaria</taxon>
        <taxon>Anthozoa</taxon>
        <taxon>Hexacorallia</taxon>
        <taxon>Actiniaria</taxon>
        <taxon>Aiptasiidae</taxon>
        <taxon>Exaiptasia</taxon>
    </lineage>
</organism>
<dbReference type="InterPro" id="IPR001584">
    <property type="entry name" value="Integrase_cat-core"/>
</dbReference>
<name>A0A913YSC8_EXADI</name>
<dbReference type="SUPFAM" id="SSF53098">
    <property type="entry name" value="Ribonuclease H-like"/>
    <property type="match status" value="1"/>
</dbReference>
<dbReference type="InterPro" id="IPR036397">
    <property type="entry name" value="RNaseH_sf"/>
</dbReference>
<evidence type="ECO:0000313" key="2">
    <source>
        <dbReference type="EnsemblMetazoa" id="XP_028517963.1"/>
    </source>
</evidence>
<accession>A0A913YSC8</accession>
<reference evidence="2" key="1">
    <citation type="submission" date="2022-11" db="UniProtKB">
        <authorList>
            <consortium name="EnsemblMetazoa"/>
        </authorList>
    </citation>
    <scope>IDENTIFICATION</scope>
</reference>
<keyword evidence="3" id="KW-1185">Reference proteome</keyword>
<sequence length="170" mass="19637">MKDDKLIWSERVIIPSSLRQILLNDMHAEHLGIVKTKHLARMYLWWPGIDVDIKNQVKECLSCQENAKKPADIQQAKWSWPAGPSKRLHLDFAGPYEGRMFLAIVDAYFKYLEIVSTKTFTSSNTIQALRHLFSHFGLPDHIVTDNGAQFTSNEFGTFLRRNTHYSKMAD</sequence>
<feature type="domain" description="Integrase catalytic" evidence="1">
    <location>
        <begin position="80"/>
        <end position="170"/>
    </location>
</feature>
<evidence type="ECO:0000259" key="1">
    <source>
        <dbReference type="PROSITE" id="PS50994"/>
    </source>
</evidence>
<protein>
    <recommendedName>
        <fullName evidence="1">Integrase catalytic domain-containing protein</fullName>
    </recommendedName>
</protein>
<dbReference type="OrthoDB" id="5983221at2759"/>
<dbReference type="RefSeq" id="XP_028517963.1">
    <property type="nucleotide sequence ID" value="XM_028662162.1"/>
</dbReference>
<evidence type="ECO:0000313" key="3">
    <source>
        <dbReference type="Proteomes" id="UP000887567"/>
    </source>
</evidence>
<dbReference type="InterPro" id="IPR012337">
    <property type="entry name" value="RNaseH-like_sf"/>
</dbReference>
<dbReference type="OMA" id="FLRRNTH"/>
<dbReference type="PANTHER" id="PTHR37984">
    <property type="entry name" value="PROTEIN CBG26694"/>
    <property type="match status" value="1"/>
</dbReference>
<dbReference type="GO" id="GO:0003676">
    <property type="term" value="F:nucleic acid binding"/>
    <property type="evidence" value="ECO:0007669"/>
    <property type="project" value="InterPro"/>
</dbReference>
<dbReference type="Gene3D" id="1.10.340.70">
    <property type="match status" value="1"/>
</dbReference>
<dbReference type="AlphaFoldDB" id="A0A913YSC8"/>
<dbReference type="InterPro" id="IPR050951">
    <property type="entry name" value="Retrovirus_Pol_polyprotein"/>
</dbReference>
<dbReference type="Gene3D" id="3.30.420.10">
    <property type="entry name" value="Ribonuclease H-like superfamily/Ribonuclease H"/>
    <property type="match status" value="1"/>
</dbReference>
<dbReference type="KEGG" id="epa:114576089"/>
<dbReference type="GeneID" id="114576089"/>